<sequence>MSYYASCDELRGNQCDDPEETRIISSLPRMAKCYGWMEISPTTIPLPLQAPPVEVDRRKRSFNPEQKYFAMLYEFVEDGENAIAAVDEVADFLWHAGFCFTLSPLERILKRGVLVDMSDIIHFDASCGRTSSTGEKRSVSYWSNRAAVITRYASQLVSDGQRNTIGIVWM</sequence>
<accession>A0A167W1V1</accession>
<organism evidence="1 2">
    <name type="scientific">Akanthomyces lecanii RCEF 1005</name>
    <dbReference type="NCBI Taxonomy" id="1081108"/>
    <lineage>
        <taxon>Eukaryota</taxon>
        <taxon>Fungi</taxon>
        <taxon>Dikarya</taxon>
        <taxon>Ascomycota</taxon>
        <taxon>Pezizomycotina</taxon>
        <taxon>Sordariomycetes</taxon>
        <taxon>Hypocreomycetidae</taxon>
        <taxon>Hypocreales</taxon>
        <taxon>Cordycipitaceae</taxon>
        <taxon>Akanthomyces</taxon>
        <taxon>Cordyceps confragosa</taxon>
    </lineage>
</organism>
<dbReference type="AlphaFoldDB" id="A0A167W1V1"/>
<comment type="caution">
    <text evidence="1">The sequence shown here is derived from an EMBL/GenBank/DDBJ whole genome shotgun (WGS) entry which is preliminary data.</text>
</comment>
<proteinExistence type="predicted"/>
<dbReference type="STRING" id="1081108.A0A167W1V1"/>
<name>A0A167W1V1_CORDF</name>
<dbReference type="Proteomes" id="UP000076881">
    <property type="component" value="Unassembled WGS sequence"/>
</dbReference>
<dbReference type="OrthoDB" id="4870102at2759"/>
<protein>
    <submittedName>
        <fullName evidence="1">Uncharacterized protein</fullName>
    </submittedName>
</protein>
<evidence type="ECO:0000313" key="1">
    <source>
        <dbReference type="EMBL" id="OAA63233.1"/>
    </source>
</evidence>
<keyword evidence="2" id="KW-1185">Reference proteome</keyword>
<dbReference type="EMBL" id="AZHF01000016">
    <property type="protein sequence ID" value="OAA63233.1"/>
    <property type="molecule type" value="Genomic_DNA"/>
</dbReference>
<reference evidence="1 2" key="1">
    <citation type="journal article" date="2016" name="Genome Biol. Evol.">
        <title>Divergent and convergent evolution of fungal pathogenicity.</title>
        <authorList>
            <person name="Shang Y."/>
            <person name="Xiao G."/>
            <person name="Zheng P."/>
            <person name="Cen K."/>
            <person name="Zhan S."/>
            <person name="Wang C."/>
        </authorList>
    </citation>
    <scope>NUCLEOTIDE SEQUENCE [LARGE SCALE GENOMIC DNA]</scope>
    <source>
        <strain evidence="1 2">RCEF 1005</strain>
    </source>
</reference>
<gene>
    <name evidence="1" type="ORF">LEL_10698</name>
</gene>
<evidence type="ECO:0000313" key="2">
    <source>
        <dbReference type="Proteomes" id="UP000076881"/>
    </source>
</evidence>